<evidence type="ECO:0000256" key="1">
    <source>
        <dbReference type="ARBA" id="ARBA00001974"/>
    </source>
</evidence>
<accession>A0A6J6QYM0</accession>
<evidence type="ECO:0000259" key="5">
    <source>
        <dbReference type="Pfam" id="PF07992"/>
    </source>
</evidence>
<dbReference type="InterPro" id="IPR028202">
    <property type="entry name" value="Reductase_C"/>
</dbReference>
<dbReference type="PRINTS" id="PR00411">
    <property type="entry name" value="PNDRDTASEI"/>
</dbReference>
<keyword evidence="4" id="KW-0560">Oxidoreductase</keyword>
<feature type="domain" description="Reductase C-terminal" evidence="6">
    <location>
        <begin position="328"/>
        <end position="398"/>
    </location>
</feature>
<dbReference type="InterPro" id="IPR016156">
    <property type="entry name" value="FAD/NAD-linked_Rdtase_dimer_sf"/>
</dbReference>
<dbReference type="Pfam" id="PF07992">
    <property type="entry name" value="Pyr_redox_2"/>
    <property type="match status" value="1"/>
</dbReference>
<sequence length="405" mass="42558">MTVVIAGASLAGLTAAETLRAEGYEGAVIVVDPSTTIPADRPPLSKQVLAGEWPPERAQHRVAARVPELALDLRLGVAATALDAATRSVSLSDGSLISADGIVLAMGAAPRRLPGDQPAGVHVLRTMDDCLALRNDLDKMPAKVAVIGAGFIGAEVAATCRSRGLEVTLIEVAPLPLGRVLPGELGGFIADLHRAHGVEVILGVGVEGLDSRTGTDGSQHVSGVRLTDGSVVAAEVVVVGIGVVPNTSWLEGSGLRLENGVACDATCSAAPGIVAAGDVASWPNPLYGEVMRVEQWENAIEQGEYAAKRLLAELQGTEMPAPFASIPWFWSDQYDRKIQMAGRPSSSDEIIIPEGSIEEQRFVALFRRGDLCTGVLGVNRPRHVMQVRMKLTESLSWDSAFSVFA</sequence>
<dbReference type="Gene3D" id="3.30.390.30">
    <property type="match status" value="1"/>
</dbReference>
<dbReference type="PANTHER" id="PTHR43557">
    <property type="entry name" value="APOPTOSIS-INDUCING FACTOR 1"/>
    <property type="match status" value="1"/>
</dbReference>
<dbReference type="AlphaFoldDB" id="A0A6J6QYM0"/>
<dbReference type="Gene3D" id="3.50.50.60">
    <property type="entry name" value="FAD/NAD(P)-binding domain"/>
    <property type="match status" value="2"/>
</dbReference>
<dbReference type="GO" id="GO:0005737">
    <property type="term" value="C:cytoplasm"/>
    <property type="evidence" value="ECO:0007669"/>
    <property type="project" value="TreeGrafter"/>
</dbReference>
<evidence type="ECO:0000256" key="2">
    <source>
        <dbReference type="ARBA" id="ARBA00022630"/>
    </source>
</evidence>
<dbReference type="PRINTS" id="PR00368">
    <property type="entry name" value="FADPNR"/>
</dbReference>
<feature type="domain" description="FAD/NAD(P)-binding" evidence="5">
    <location>
        <begin position="2"/>
        <end position="303"/>
    </location>
</feature>
<dbReference type="Pfam" id="PF14759">
    <property type="entry name" value="Reductase_C"/>
    <property type="match status" value="1"/>
</dbReference>
<comment type="cofactor">
    <cofactor evidence="1">
        <name>FAD</name>
        <dbReference type="ChEBI" id="CHEBI:57692"/>
    </cofactor>
</comment>
<name>A0A6J6QYM0_9ZZZZ</name>
<evidence type="ECO:0000259" key="6">
    <source>
        <dbReference type="Pfam" id="PF14759"/>
    </source>
</evidence>
<dbReference type="PANTHER" id="PTHR43557:SF2">
    <property type="entry name" value="RIESKE DOMAIN-CONTAINING PROTEIN-RELATED"/>
    <property type="match status" value="1"/>
</dbReference>
<dbReference type="SUPFAM" id="SSF51905">
    <property type="entry name" value="FAD/NAD(P)-binding domain"/>
    <property type="match status" value="2"/>
</dbReference>
<keyword evidence="2" id="KW-0285">Flavoprotein</keyword>
<evidence type="ECO:0000256" key="4">
    <source>
        <dbReference type="ARBA" id="ARBA00023002"/>
    </source>
</evidence>
<organism evidence="7">
    <name type="scientific">freshwater metagenome</name>
    <dbReference type="NCBI Taxonomy" id="449393"/>
    <lineage>
        <taxon>unclassified sequences</taxon>
        <taxon>metagenomes</taxon>
        <taxon>ecological metagenomes</taxon>
    </lineage>
</organism>
<evidence type="ECO:0000313" key="7">
    <source>
        <dbReference type="EMBL" id="CAB4714055.1"/>
    </source>
</evidence>
<proteinExistence type="predicted"/>
<dbReference type="SUPFAM" id="SSF55424">
    <property type="entry name" value="FAD/NAD-linked reductases, dimerisation (C-terminal) domain"/>
    <property type="match status" value="1"/>
</dbReference>
<keyword evidence="3" id="KW-0274">FAD</keyword>
<evidence type="ECO:0000256" key="3">
    <source>
        <dbReference type="ARBA" id="ARBA00022827"/>
    </source>
</evidence>
<dbReference type="InterPro" id="IPR023753">
    <property type="entry name" value="FAD/NAD-binding_dom"/>
</dbReference>
<dbReference type="GO" id="GO:0016651">
    <property type="term" value="F:oxidoreductase activity, acting on NAD(P)H"/>
    <property type="evidence" value="ECO:0007669"/>
    <property type="project" value="TreeGrafter"/>
</dbReference>
<protein>
    <submittedName>
        <fullName evidence="7">Unannotated protein</fullName>
    </submittedName>
</protein>
<reference evidence="7" key="1">
    <citation type="submission" date="2020-05" db="EMBL/GenBank/DDBJ databases">
        <authorList>
            <person name="Chiriac C."/>
            <person name="Salcher M."/>
            <person name="Ghai R."/>
            <person name="Kavagutti S V."/>
        </authorList>
    </citation>
    <scope>NUCLEOTIDE SEQUENCE</scope>
</reference>
<dbReference type="InterPro" id="IPR050446">
    <property type="entry name" value="FAD-oxidoreductase/Apoptosis"/>
</dbReference>
<gene>
    <name evidence="7" type="ORF">UFOPK2582_01579</name>
</gene>
<dbReference type="InterPro" id="IPR036188">
    <property type="entry name" value="FAD/NAD-bd_sf"/>
</dbReference>
<dbReference type="EMBL" id="CAEZXS010000248">
    <property type="protein sequence ID" value="CAB4714055.1"/>
    <property type="molecule type" value="Genomic_DNA"/>
</dbReference>